<reference evidence="5 6" key="1">
    <citation type="submission" date="2019-06" db="EMBL/GenBank/DDBJ databases">
        <title>Whole genome sequence for Rhodospirillaceae sp. R148.</title>
        <authorList>
            <person name="Wang G."/>
        </authorList>
    </citation>
    <scope>NUCLEOTIDE SEQUENCE [LARGE SCALE GENOMIC DNA]</scope>
    <source>
        <strain evidence="5 6">R148</strain>
    </source>
</reference>
<dbReference type="PANTHER" id="PTHR43284:SF1">
    <property type="entry name" value="ASPARAGINE SYNTHETASE"/>
    <property type="match status" value="1"/>
</dbReference>
<dbReference type="InterPro" id="IPR051786">
    <property type="entry name" value="ASN_synthetase/amidase"/>
</dbReference>
<dbReference type="EC" id="6.3.5.4" evidence="2"/>
<dbReference type="PANTHER" id="PTHR43284">
    <property type="entry name" value="ASPARAGINE SYNTHETASE (GLUTAMINE-HYDROLYZING)"/>
    <property type="match status" value="1"/>
</dbReference>
<comment type="pathway">
    <text evidence="1">Amino-acid biosynthesis; L-asparagine biosynthesis; L-asparagine from L-aspartate (L-Gln route): step 1/1.</text>
</comment>
<dbReference type="Gene3D" id="3.60.20.10">
    <property type="entry name" value="Glutamine Phosphoribosylpyrophosphate, subunit 1, domain 1"/>
    <property type="match status" value="1"/>
</dbReference>
<evidence type="ECO:0000256" key="1">
    <source>
        <dbReference type="ARBA" id="ARBA00005187"/>
    </source>
</evidence>
<evidence type="ECO:0000313" key="6">
    <source>
        <dbReference type="Proteomes" id="UP000315252"/>
    </source>
</evidence>
<accession>A0A545TUA3</accession>
<name>A0A545TUA3_9PROT</name>
<gene>
    <name evidence="5" type="ORF">FKG95_11660</name>
</gene>
<dbReference type="Proteomes" id="UP000315252">
    <property type="component" value="Unassembled WGS sequence"/>
</dbReference>
<dbReference type="GO" id="GO:0004066">
    <property type="term" value="F:asparagine synthase (glutamine-hydrolyzing) activity"/>
    <property type="evidence" value="ECO:0007669"/>
    <property type="project" value="UniProtKB-EC"/>
</dbReference>
<dbReference type="Pfam" id="PF00733">
    <property type="entry name" value="Asn_synthase"/>
    <property type="match status" value="1"/>
</dbReference>
<comment type="catalytic activity">
    <reaction evidence="3">
        <text>L-aspartate + L-glutamine + ATP + H2O = L-asparagine + L-glutamate + AMP + diphosphate + H(+)</text>
        <dbReference type="Rhea" id="RHEA:12228"/>
        <dbReference type="ChEBI" id="CHEBI:15377"/>
        <dbReference type="ChEBI" id="CHEBI:15378"/>
        <dbReference type="ChEBI" id="CHEBI:29985"/>
        <dbReference type="ChEBI" id="CHEBI:29991"/>
        <dbReference type="ChEBI" id="CHEBI:30616"/>
        <dbReference type="ChEBI" id="CHEBI:33019"/>
        <dbReference type="ChEBI" id="CHEBI:58048"/>
        <dbReference type="ChEBI" id="CHEBI:58359"/>
        <dbReference type="ChEBI" id="CHEBI:456215"/>
        <dbReference type="EC" id="6.3.5.4"/>
    </reaction>
</comment>
<dbReference type="InterPro" id="IPR001962">
    <property type="entry name" value="Asn_synthase"/>
</dbReference>
<dbReference type="SUPFAM" id="SSF52402">
    <property type="entry name" value="Adenine nucleotide alpha hydrolases-like"/>
    <property type="match status" value="1"/>
</dbReference>
<sequence length="497" mass="56017">MKPVYLKLSWGPDGVTAEGDHTYYHGNAIEQADGTRNGVYSEWSWDGDTLKVGTCRYGMSPLFYYCGDTEIFVSNSIPKLLELGAPNAWDDDAMAVFIRRQTFLGEDTPFKHIRATPPGARLTWKDGHMTLEGKAFAPKPQHLKRSAMIDGVIDLFAQAIARRLPQTDEFYLPLTGGKDSRHILLELNRQSALPKACVTASFPPPLTNQDREIAAQLAARVGVPHITLPPPPPGIADEQRKNIVTSFCTLDHGWTLPLTDFLADNAPVSYDGLGLDVFFNTIWYSDHRARLYDEGAFEALAIDLLRNSEEAFSKIFTRESFGRFSRERAIARLVDELKLHPDRPHPVAAFQFWSRTRRTTSTFTFGMQNAIPQVHTPFLDHSLFDFVSSLPKSALRESPMHIDVISTAYKDFDDIDYSVGGADQRVNKRYPRSFSQGLLRNSLRNFFQPSVLNRINTVPSLLKSYLSGNKIDLEWLNPHLLLCVYQIESFGSPQTTN</sequence>
<evidence type="ECO:0000313" key="5">
    <source>
        <dbReference type="EMBL" id="TQV80798.1"/>
    </source>
</evidence>
<dbReference type="EMBL" id="VHSH01000003">
    <property type="protein sequence ID" value="TQV80798.1"/>
    <property type="molecule type" value="Genomic_DNA"/>
</dbReference>
<dbReference type="AlphaFoldDB" id="A0A545TUA3"/>
<evidence type="ECO:0000259" key="4">
    <source>
        <dbReference type="Pfam" id="PF00733"/>
    </source>
</evidence>
<evidence type="ECO:0000256" key="3">
    <source>
        <dbReference type="ARBA" id="ARBA00048741"/>
    </source>
</evidence>
<dbReference type="RefSeq" id="WP_142896512.1">
    <property type="nucleotide sequence ID" value="NZ_ML660054.1"/>
</dbReference>
<dbReference type="OrthoDB" id="4897717at2"/>
<dbReference type="InterPro" id="IPR029055">
    <property type="entry name" value="Ntn_hydrolases_N"/>
</dbReference>
<comment type="caution">
    <text evidence="5">The sequence shown here is derived from an EMBL/GenBank/DDBJ whole genome shotgun (WGS) entry which is preliminary data.</text>
</comment>
<feature type="domain" description="Asparagine synthetase" evidence="4">
    <location>
        <begin position="153"/>
        <end position="229"/>
    </location>
</feature>
<dbReference type="InterPro" id="IPR014729">
    <property type="entry name" value="Rossmann-like_a/b/a_fold"/>
</dbReference>
<evidence type="ECO:0000256" key="2">
    <source>
        <dbReference type="ARBA" id="ARBA00012737"/>
    </source>
</evidence>
<dbReference type="SUPFAM" id="SSF56235">
    <property type="entry name" value="N-terminal nucleophile aminohydrolases (Ntn hydrolases)"/>
    <property type="match status" value="1"/>
</dbReference>
<keyword evidence="6" id="KW-1185">Reference proteome</keyword>
<dbReference type="Gene3D" id="3.40.50.620">
    <property type="entry name" value="HUPs"/>
    <property type="match status" value="1"/>
</dbReference>
<dbReference type="GO" id="GO:0006529">
    <property type="term" value="P:asparagine biosynthetic process"/>
    <property type="evidence" value="ECO:0007669"/>
    <property type="project" value="InterPro"/>
</dbReference>
<organism evidence="5 6">
    <name type="scientific">Denitrobaculum tricleocarpae</name>
    <dbReference type="NCBI Taxonomy" id="2591009"/>
    <lineage>
        <taxon>Bacteria</taxon>
        <taxon>Pseudomonadati</taxon>
        <taxon>Pseudomonadota</taxon>
        <taxon>Alphaproteobacteria</taxon>
        <taxon>Rhodospirillales</taxon>
        <taxon>Rhodospirillaceae</taxon>
        <taxon>Denitrobaculum</taxon>
    </lineage>
</organism>
<proteinExistence type="predicted"/>
<protein>
    <recommendedName>
        <fullName evidence="2">asparagine synthase (glutamine-hydrolyzing)</fullName>
        <ecNumber evidence="2">6.3.5.4</ecNumber>
    </recommendedName>
</protein>